<dbReference type="EMBL" id="LXQA010773083">
    <property type="protein sequence ID" value="MCI70299.1"/>
    <property type="molecule type" value="Genomic_DNA"/>
</dbReference>
<name>A0A392U9W0_9FABA</name>
<comment type="caution">
    <text evidence="1">The sequence shown here is derived from an EMBL/GenBank/DDBJ whole genome shotgun (WGS) entry which is preliminary data.</text>
</comment>
<organism evidence="1 2">
    <name type="scientific">Trifolium medium</name>
    <dbReference type="NCBI Taxonomy" id="97028"/>
    <lineage>
        <taxon>Eukaryota</taxon>
        <taxon>Viridiplantae</taxon>
        <taxon>Streptophyta</taxon>
        <taxon>Embryophyta</taxon>
        <taxon>Tracheophyta</taxon>
        <taxon>Spermatophyta</taxon>
        <taxon>Magnoliopsida</taxon>
        <taxon>eudicotyledons</taxon>
        <taxon>Gunneridae</taxon>
        <taxon>Pentapetalae</taxon>
        <taxon>rosids</taxon>
        <taxon>fabids</taxon>
        <taxon>Fabales</taxon>
        <taxon>Fabaceae</taxon>
        <taxon>Papilionoideae</taxon>
        <taxon>50 kb inversion clade</taxon>
        <taxon>NPAAA clade</taxon>
        <taxon>Hologalegina</taxon>
        <taxon>IRL clade</taxon>
        <taxon>Trifolieae</taxon>
        <taxon>Trifolium</taxon>
    </lineage>
</organism>
<keyword evidence="2" id="KW-1185">Reference proteome</keyword>
<reference evidence="1 2" key="1">
    <citation type="journal article" date="2018" name="Front. Plant Sci.">
        <title>Red Clover (Trifolium pratense) and Zigzag Clover (T. medium) - A Picture of Genomic Similarities and Differences.</title>
        <authorList>
            <person name="Dluhosova J."/>
            <person name="Istvanek J."/>
            <person name="Nedelnik J."/>
            <person name="Repkova J."/>
        </authorList>
    </citation>
    <scope>NUCLEOTIDE SEQUENCE [LARGE SCALE GENOMIC DNA]</scope>
    <source>
        <strain evidence="2">cv. 10/8</strain>
        <tissue evidence="1">Leaf</tissue>
    </source>
</reference>
<evidence type="ECO:0000313" key="1">
    <source>
        <dbReference type="EMBL" id="MCI70299.1"/>
    </source>
</evidence>
<dbReference type="Proteomes" id="UP000265520">
    <property type="component" value="Unassembled WGS sequence"/>
</dbReference>
<feature type="non-terminal residue" evidence="1">
    <location>
        <position position="74"/>
    </location>
</feature>
<accession>A0A392U9W0</accession>
<proteinExistence type="predicted"/>
<dbReference type="AlphaFoldDB" id="A0A392U9W0"/>
<protein>
    <submittedName>
        <fullName evidence="1">Uncharacterized protein</fullName>
    </submittedName>
</protein>
<sequence>MEADDLLDSDPDFDDVIVNVISILPAEYDVWSEVIDGEDEFNSDELALHKPMCYYIMNNGCLEEQMATFERPNE</sequence>
<evidence type="ECO:0000313" key="2">
    <source>
        <dbReference type="Proteomes" id="UP000265520"/>
    </source>
</evidence>